<reference evidence="2 3" key="1">
    <citation type="journal article" date="2021" name="Elife">
        <title>Chloroplast acquisition without the gene transfer in kleptoplastic sea slugs, Plakobranchus ocellatus.</title>
        <authorList>
            <person name="Maeda T."/>
            <person name="Takahashi S."/>
            <person name="Yoshida T."/>
            <person name="Shimamura S."/>
            <person name="Takaki Y."/>
            <person name="Nagai Y."/>
            <person name="Toyoda A."/>
            <person name="Suzuki Y."/>
            <person name="Arimoto A."/>
            <person name="Ishii H."/>
            <person name="Satoh N."/>
            <person name="Nishiyama T."/>
            <person name="Hasebe M."/>
            <person name="Maruyama T."/>
            <person name="Minagawa J."/>
            <person name="Obokata J."/>
            <person name="Shigenobu S."/>
        </authorList>
    </citation>
    <scope>NUCLEOTIDE SEQUENCE [LARGE SCALE GENOMIC DNA]</scope>
</reference>
<protein>
    <submittedName>
        <fullName evidence="2">Uncharacterized protein</fullName>
    </submittedName>
</protein>
<organism evidence="2 3">
    <name type="scientific">Plakobranchus ocellatus</name>
    <dbReference type="NCBI Taxonomy" id="259542"/>
    <lineage>
        <taxon>Eukaryota</taxon>
        <taxon>Metazoa</taxon>
        <taxon>Spiralia</taxon>
        <taxon>Lophotrochozoa</taxon>
        <taxon>Mollusca</taxon>
        <taxon>Gastropoda</taxon>
        <taxon>Heterobranchia</taxon>
        <taxon>Euthyneura</taxon>
        <taxon>Panpulmonata</taxon>
        <taxon>Sacoglossa</taxon>
        <taxon>Placobranchoidea</taxon>
        <taxon>Plakobranchidae</taxon>
        <taxon>Plakobranchus</taxon>
    </lineage>
</organism>
<proteinExistence type="predicted"/>
<dbReference type="Proteomes" id="UP000735302">
    <property type="component" value="Unassembled WGS sequence"/>
</dbReference>
<evidence type="ECO:0000313" key="2">
    <source>
        <dbReference type="EMBL" id="GFN78002.1"/>
    </source>
</evidence>
<accession>A0AAV3Y621</accession>
<dbReference type="EMBL" id="BLXT01000527">
    <property type="protein sequence ID" value="GFN78002.1"/>
    <property type="molecule type" value="Genomic_DNA"/>
</dbReference>
<name>A0AAV3Y621_9GAST</name>
<gene>
    <name evidence="2" type="ORF">PoB_000450800</name>
</gene>
<feature type="region of interest" description="Disordered" evidence="1">
    <location>
        <begin position="27"/>
        <end position="63"/>
    </location>
</feature>
<dbReference type="AlphaFoldDB" id="A0AAV3Y621"/>
<evidence type="ECO:0000256" key="1">
    <source>
        <dbReference type="SAM" id="MobiDB-lite"/>
    </source>
</evidence>
<keyword evidence="3" id="KW-1185">Reference proteome</keyword>
<sequence length="75" mass="8434">MYSRIVQTYKCSRKEWRSHIKSQLLCSNPPSPISPTRDIKSQSSIPPLPISSTRDIKSQCSIPPYPISSIGDIKC</sequence>
<evidence type="ECO:0000313" key="3">
    <source>
        <dbReference type="Proteomes" id="UP000735302"/>
    </source>
</evidence>
<comment type="caution">
    <text evidence="2">The sequence shown here is derived from an EMBL/GenBank/DDBJ whole genome shotgun (WGS) entry which is preliminary data.</text>
</comment>